<name>A0A840I6X5_9ACTN</name>
<keyword evidence="3" id="KW-1185">Reference proteome</keyword>
<reference evidence="2 3" key="1">
    <citation type="submission" date="2020-08" db="EMBL/GenBank/DDBJ databases">
        <title>Genomic Encyclopedia of Archaeal and Bacterial Type Strains, Phase II (KMG-II): from individual species to whole genera.</title>
        <authorList>
            <person name="Goeker M."/>
        </authorList>
    </citation>
    <scope>NUCLEOTIDE SEQUENCE [LARGE SCALE GENOMIC DNA]</scope>
    <source>
        <strain evidence="2 3">DSM 23288</strain>
    </source>
</reference>
<protein>
    <recommendedName>
        <fullName evidence="1">DUF11 domain-containing protein</fullName>
    </recommendedName>
</protein>
<evidence type="ECO:0000259" key="1">
    <source>
        <dbReference type="Pfam" id="PF01345"/>
    </source>
</evidence>
<feature type="domain" description="DUF11" evidence="1">
    <location>
        <begin position="2"/>
        <end position="77"/>
    </location>
</feature>
<dbReference type="InterPro" id="IPR001434">
    <property type="entry name" value="OmcB-like_DUF11"/>
</dbReference>
<evidence type="ECO:0000313" key="3">
    <source>
        <dbReference type="Proteomes" id="UP000585272"/>
    </source>
</evidence>
<sequence>MTNPSRGTARRVRVCDQLPAGLVAVRSTPRARLAGGRHCWTVRALGPRASRGFQLVVRALSGASGRKTNTAVATSADAVTARARRTVVVAAGGHRAGGVTG</sequence>
<dbReference type="RefSeq" id="WP_183338079.1">
    <property type="nucleotide sequence ID" value="NZ_JACHNU010000001.1"/>
</dbReference>
<dbReference type="Pfam" id="PF01345">
    <property type="entry name" value="DUF11"/>
    <property type="match status" value="1"/>
</dbReference>
<dbReference type="EMBL" id="JACHNU010000001">
    <property type="protein sequence ID" value="MBB4660607.1"/>
    <property type="molecule type" value="Genomic_DNA"/>
</dbReference>
<dbReference type="AlphaFoldDB" id="A0A840I6X5"/>
<comment type="caution">
    <text evidence="2">The sequence shown here is derived from an EMBL/GenBank/DDBJ whole genome shotgun (WGS) entry which is preliminary data.</text>
</comment>
<accession>A0A840I6X5</accession>
<organism evidence="2 3">
    <name type="scientific">Conexibacter arvalis</name>
    <dbReference type="NCBI Taxonomy" id="912552"/>
    <lineage>
        <taxon>Bacteria</taxon>
        <taxon>Bacillati</taxon>
        <taxon>Actinomycetota</taxon>
        <taxon>Thermoleophilia</taxon>
        <taxon>Solirubrobacterales</taxon>
        <taxon>Conexibacteraceae</taxon>
        <taxon>Conexibacter</taxon>
    </lineage>
</organism>
<evidence type="ECO:0000313" key="2">
    <source>
        <dbReference type="EMBL" id="MBB4660607.1"/>
    </source>
</evidence>
<gene>
    <name evidence="2" type="ORF">BDZ31_000180</name>
</gene>
<proteinExistence type="predicted"/>
<dbReference type="Proteomes" id="UP000585272">
    <property type="component" value="Unassembled WGS sequence"/>
</dbReference>